<evidence type="ECO:0000313" key="2">
    <source>
        <dbReference type="EMBL" id="KAH8375090.1"/>
    </source>
</evidence>
<gene>
    <name evidence="2" type="ORF">KR093_007069</name>
</gene>
<sequence length="168" mass="19282">LSVLIDQLEVPWSSLKAVRVLKINLRPEIRHELLNVDVKTVSELREICRRRENFLNDVQKSHGYVKRTPFKREVTEFVDCQTQSIESESESELDIEALSLVCWNCRKEEHRYQDCVSDRRVFCYGCGAANTYKPSCGKCSKNSKPGTSKSAFKQKTPSTSRSQATMTD</sequence>
<dbReference type="GO" id="GO:0008270">
    <property type="term" value="F:zinc ion binding"/>
    <property type="evidence" value="ECO:0007669"/>
    <property type="project" value="InterPro"/>
</dbReference>
<dbReference type="InterPro" id="IPR036875">
    <property type="entry name" value="Znf_CCHC_sf"/>
</dbReference>
<feature type="region of interest" description="Disordered" evidence="1">
    <location>
        <begin position="137"/>
        <end position="168"/>
    </location>
</feature>
<comment type="caution">
    <text evidence="2">The sequence shown here is derived from an EMBL/GenBank/DDBJ whole genome shotgun (WGS) entry which is preliminary data.</text>
</comment>
<protein>
    <recommendedName>
        <fullName evidence="4">CCHC-type domain-containing protein</fullName>
    </recommendedName>
</protein>
<accession>A0AAD4PLX3</accession>
<name>A0AAD4PLX3_9MUSC</name>
<dbReference type="AlphaFoldDB" id="A0AAD4PLX3"/>
<proteinExistence type="predicted"/>
<evidence type="ECO:0000256" key="1">
    <source>
        <dbReference type="SAM" id="MobiDB-lite"/>
    </source>
</evidence>
<dbReference type="GO" id="GO:0003676">
    <property type="term" value="F:nucleic acid binding"/>
    <property type="evidence" value="ECO:0007669"/>
    <property type="project" value="InterPro"/>
</dbReference>
<feature type="non-terminal residue" evidence="2">
    <location>
        <position position="168"/>
    </location>
</feature>
<dbReference type="EMBL" id="JAJJHW010001655">
    <property type="protein sequence ID" value="KAH8375090.1"/>
    <property type="molecule type" value="Genomic_DNA"/>
</dbReference>
<evidence type="ECO:0000313" key="3">
    <source>
        <dbReference type="Proteomes" id="UP001200034"/>
    </source>
</evidence>
<feature type="compositionally biased region" description="Polar residues" evidence="1">
    <location>
        <begin position="140"/>
        <end position="168"/>
    </location>
</feature>
<dbReference type="Proteomes" id="UP001200034">
    <property type="component" value="Unassembled WGS sequence"/>
</dbReference>
<reference evidence="2" key="1">
    <citation type="journal article" date="2021" name="Mol. Ecol. Resour.">
        <title>Phylogenomic analyses of the genus Drosophila reveals genomic signals of climate adaptation.</title>
        <authorList>
            <person name="Li F."/>
            <person name="Rane R.V."/>
            <person name="Luria V."/>
            <person name="Xiong Z."/>
            <person name="Chen J."/>
            <person name="Li Z."/>
            <person name="Catullo R.A."/>
            <person name="Griffin P.C."/>
            <person name="Schiffer M."/>
            <person name="Pearce S."/>
            <person name="Lee S.F."/>
            <person name="McElroy K."/>
            <person name="Stocker A."/>
            <person name="Shirriffs J."/>
            <person name="Cockerell F."/>
            <person name="Coppin C."/>
            <person name="Sgro C.M."/>
            <person name="Karger A."/>
            <person name="Cain J.W."/>
            <person name="Weber J.A."/>
            <person name="Santpere G."/>
            <person name="Kirschner M.W."/>
            <person name="Hoffmann A.A."/>
            <person name="Oakeshott J.G."/>
            <person name="Zhang G."/>
        </authorList>
    </citation>
    <scope>NUCLEOTIDE SEQUENCE</scope>
    <source>
        <strain evidence="2">BGI-SZ-2011g</strain>
    </source>
</reference>
<feature type="non-terminal residue" evidence="2">
    <location>
        <position position="1"/>
    </location>
</feature>
<organism evidence="2 3">
    <name type="scientific">Drosophila rubida</name>
    <dbReference type="NCBI Taxonomy" id="30044"/>
    <lineage>
        <taxon>Eukaryota</taxon>
        <taxon>Metazoa</taxon>
        <taxon>Ecdysozoa</taxon>
        <taxon>Arthropoda</taxon>
        <taxon>Hexapoda</taxon>
        <taxon>Insecta</taxon>
        <taxon>Pterygota</taxon>
        <taxon>Neoptera</taxon>
        <taxon>Endopterygota</taxon>
        <taxon>Diptera</taxon>
        <taxon>Brachycera</taxon>
        <taxon>Muscomorpha</taxon>
        <taxon>Ephydroidea</taxon>
        <taxon>Drosophilidae</taxon>
        <taxon>Drosophila</taxon>
    </lineage>
</organism>
<evidence type="ECO:0008006" key="4">
    <source>
        <dbReference type="Google" id="ProtNLM"/>
    </source>
</evidence>
<keyword evidence="3" id="KW-1185">Reference proteome</keyword>
<dbReference type="SUPFAM" id="SSF57756">
    <property type="entry name" value="Retrovirus zinc finger-like domains"/>
    <property type="match status" value="1"/>
</dbReference>